<evidence type="ECO:0000313" key="4">
    <source>
        <dbReference type="Proteomes" id="UP001620626"/>
    </source>
</evidence>
<sequence length="577" mass="67121">MDILPWEGDEQMELYVNRSCECTLEAWLDGQFLLLHQPFVMDFTTIEVNYKSPSFALPFFHSEPDVNKHSWATFHVEFFDPPENDFNISLLHDSPEHSEKVGATIMGMNVKPKDKQIDVIFWNCYKKLPGNENSCDGKETKSYKNENISKAAEFHIEVLSDSFSVIINGDEEEPLEYISTLPVWATNFFRVEGNVKLLGRPIWKEMKVYGDQKGFLHNFSIRLKSLLNYGDQINLRTLIIGSEKKFPKPFNITMLHEAAEWNEKIGDVILQLAFTFGDDSSPAKANQFVCRNFIHARKEWEELTKMPNRLNKFGQEFTMKITASKDKFDIEIEIIKGLEEIECNYPILDKVQIPPWAIDTIRFDGDGFRVTDFNISHPSAKALIPNRINYVAKMKNEMKTGNSISITLTFTFNSTNQKQKKRTKSPLAVNLLNEGLSRHQKIGKTIIRLEFFPTGKIKDYYYTMEDKTEKRSPLCEQMAKWNSTLQDIFIQITVTKDESYEMTVNYKKCKTLHFNATLPPWALQYVTIEFDEHQIDFSGEFAQHGIACEPKNLCKMKQKDFDNYKKYLMEKERDPDL</sequence>
<keyword evidence="4" id="KW-1185">Reference proteome</keyword>
<protein>
    <recommendedName>
        <fullName evidence="2">Galectin domain-containing protein</fullName>
    </recommendedName>
</protein>
<evidence type="ECO:0000259" key="2">
    <source>
        <dbReference type="PROSITE" id="PS51304"/>
    </source>
</evidence>
<dbReference type="Gene3D" id="2.60.120.200">
    <property type="match status" value="1"/>
</dbReference>
<dbReference type="Proteomes" id="UP001620626">
    <property type="component" value="Unassembled WGS sequence"/>
</dbReference>
<dbReference type="AlphaFoldDB" id="A0ABD2HRX2"/>
<evidence type="ECO:0000256" key="1">
    <source>
        <dbReference type="ARBA" id="ARBA00022734"/>
    </source>
</evidence>
<name>A0ABD2HRX2_9BILA</name>
<organism evidence="3 4">
    <name type="scientific">Heterodera trifolii</name>
    <dbReference type="NCBI Taxonomy" id="157864"/>
    <lineage>
        <taxon>Eukaryota</taxon>
        <taxon>Metazoa</taxon>
        <taxon>Ecdysozoa</taxon>
        <taxon>Nematoda</taxon>
        <taxon>Chromadorea</taxon>
        <taxon>Rhabditida</taxon>
        <taxon>Tylenchina</taxon>
        <taxon>Tylenchomorpha</taxon>
        <taxon>Tylenchoidea</taxon>
        <taxon>Heteroderidae</taxon>
        <taxon>Heteroderinae</taxon>
        <taxon>Heterodera</taxon>
    </lineage>
</organism>
<evidence type="ECO:0000313" key="3">
    <source>
        <dbReference type="EMBL" id="KAL3069091.1"/>
    </source>
</evidence>
<feature type="domain" description="Galectin" evidence="2">
    <location>
        <begin position="219"/>
        <end position="376"/>
    </location>
</feature>
<dbReference type="PROSITE" id="PS51304">
    <property type="entry name" value="GALECTIN"/>
    <property type="match status" value="1"/>
</dbReference>
<gene>
    <name evidence="3" type="ORF">niasHT_034321</name>
</gene>
<proteinExistence type="predicted"/>
<dbReference type="EMBL" id="JBICBT010001397">
    <property type="protein sequence ID" value="KAL3069091.1"/>
    <property type="molecule type" value="Genomic_DNA"/>
</dbReference>
<comment type="caution">
    <text evidence="3">The sequence shown here is derived from an EMBL/GenBank/DDBJ whole genome shotgun (WGS) entry which is preliminary data.</text>
</comment>
<accession>A0ABD2HRX2</accession>
<keyword evidence="1" id="KW-0430">Lectin</keyword>
<dbReference type="InterPro" id="IPR001079">
    <property type="entry name" value="Galectin_CRD"/>
</dbReference>
<reference evidence="3 4" key="1">
    <citation type="submission" date="2024-10" db="EMBL/GenBank/DDBJ databases">
        <authorList>
            <person name="Kim D."/>
        </authorList>
    </citation>
    <scope>NUCLEOTIDE SEQUENCE [LARGE SCALE GENOMIC DNA]</scope>
    <source>
        <strain evidence="3">BH-2024</strain>
    </source>
</reference>
<dbReference type="GO" id="GO:0030246">
    <property type="term" value="F:carbohydrate binding"/>
    <property type="evidence" value="ECO:0007669"/>
    <property type="project" value="UniProtKB-KW"/>
</dbReference>